<evidence type="ECO:0000313" key="7">
    <source>
        <dbReference type="Proteomes" id="UP000557857"/>
    </source>
</evidence>
<keyword evidence="5" id="KW-0812">Transmembrane</keyword>
<reference evidence="6 7" key="1">
    <citation type="submission" date="2020-04" db="EMBL/GenBank/DDBJ databases">
        <authorList>
            <person name="Abaymova A."/>
            <person name="Teymurazov M."/>
            <person name="Tazyna O."/>
            <person name="Chatushin Y."/>
            <person name="Svetoch E."/>
            <person name="Pereligyn V."/>
            <person name="Pohylenko V."/>
            <person name="Platonov M."/>
            <person name="Kartsev N."/>
            <person name="Skryabin Y."/>
            <person name="Sizova A."/>
            <person name="Solomentsev V."/>
            <person name="Kislichkina A."/>
            <person name="Bogun A."/>
        </authorList>
    </citation>
    <scope>NUCLEOTIDE SEQUENCE [LARGE SCALE GENOMIC DNA]</scope>
    <source>
        <strain evidence="7">SCPM-O-B-8398 (E28)</strain>
    </source>
</reference>
<evidence type="ECO:0000256" key="1">
    <source>
        <dbReference type="ARBA" id="ARBA00022670"/>
    </source>
</evidence>
<evidence type="ECO:0000256" key="5">
    <source>
        <dbReference type="SAM" id="Phobius"/>
    </source>
</evidence>
<feature type="active site" description="Acyl-thioester intermediate" evidence="4">
    <location>
        <position position="212"/>
    </location>
</feature>
<sequence>MKELQIKLRRIRLTFKQHPHKKKIILGILSVVLLIGTIIGMMHYRQRQFDQQISDLQQAGLSEMSGKMPYRRVIGDYSGDDVEDLRPTNLSIDSNDLIQKYGVGIIRIPTIGLELPILEGMTQANLSIGAGTVKPNQRIGRGNFALLGHYMTNSGLLFGGLKNVSVGDQVEIIFYGKTATYEIQETRIIHQSEGQYMLDNPEEPHYLTLLTCDGSRAGTDYRLMVRATMLE</sequence>
<dbReference type="GO" id="GO:0008234">
    <property type="term" value="F:cysteine-type peptidase activity"/>
    <property type="evidence" value="ECO:0007669"/>
    <property type="project" value="UniProtKB-KW"/>
</dbReference>
<keyword evidence="5" id="KW-1133">Transmembrane helix</keyword>
<feature type="transmembrane region" description="Helical" evidence="5">
    <location>
        <begin position="24"/>
        <end position="44"/>
    </location>
</feature>
<dbReference type="AlphaFoldDB" id="A0A848N0V5"/>
<dbReference type="EMBL" id="JABCAG010000143">
    <property type="protein sequence ID" value="NMP59925.1"/>
    <property type="molecule type" value="Genomic_DNA"/>
</dbReference>
<dbReference type="SUPFAM" id="SSF63817">
    <property type="entry name" value="Sortase"/>
    <property type="match status" value="1"/>
</dbReference>
<protein>
    <submittedName>
        <fullName evidence="6">Class A sortase</fullName>
    </submittedName>
</protein>
<evidence type="ECO:0000313" key="6">
    <source>
        <dbReference type="EMBL" id="NMP59925.1"/>
    </source>
</evidence>
<dbReference type="InterPro" id="IPR042007">
    <property type="entry name" value="Sortase_A"/>
</dbReference>
<dbReference type="InterPro" id="IPR023365">
    <property type="entry name" value="Sortase_dom-sf"/>
</dbReference>
<gene>
    <name evidence="6" type="ORF">HI921_16010</name>
</gene>
<dbReference type="Gene3D" id="2.40.260.10">
    <property type="entry name" value="Sortase"/>
    <property type="match status" value="1"/>
</dbReference>
<comment type="caution">
    <text evidence="6">The sequence shown here is derived from an EMBL/GenBank/DDBJ whole genome shotgun (WGS) entry which is preliminary data.</text>
</comment>
<dbReference type="CDD" id="cd06165">
    <property type="entry name" value="Sortase_A"/>
    <property type="match status" value="1"/>
</dbReference>
<organism evidence="6 7">
    <name type="scientific">Enterococcus mundtii</name>
    <dbReference type="NCBI Taxonomy" id="53346"/>
    <lineage>
        <taxon>Bacteria</taxon>
        <taxon>Bacillati</taxon>
        <taxon>Bacillota</taxon>
        <taxon>Bacilli</taxon>
        <taxon>Lactobacillales</taxon>
        <taxon>Enterococcaceae</taxon>
        <taxon>Enterococcus</taxon>
    </lineage>
</organism>
<dbReference type="RefSeq" id="WP_169059336.1">
    <property type="nucleotide sequence ID" value="NZ_JABCAG010000143.1"/>
</dbReference>
<evidence type="ECO:0000256" key="4">
    <source>
        <dbReference type="PIRSR" id="PIRSR605754-1"/>
    </source>
</evidence>
<keyword evidence="5" id="KW-0472">Membrane</keyword>
<dbReference type="InterPro" id="IPR005754">
    <property type="entry name" value="Sortase"/>
</dbReference>
<dbReference type="NCBIfam" id="TIGR01076">
    <property type="entry name" value="sortase_fam"/>
    <property type="match status" value="1"/>
</dbReference>
<proteinExistence type="predicted"/>
<keyword evidence="2" id="KW-0378">Hydrolase</keyword>
<dbReference type="Proteomes" id="UP000557857">
    <property type="component" value="Unassembled WGS sequence"/>
</dbReference>
<keyword evidence="1" id="KW-0645">Protease</keyword>
<evidence type="ECO:0000256" key="3">
    <source>
        <dbReference type="ARBA" id="ARBA00022807"/>
    </source>
</evidence>
<name>A0A848N0V5_ENTMU</name>
<dbReference type="GO" id="GO:0006508">
    <property type="term" value="P:proteolysis"/>
    <property type="evidence" value="ECO:0007669"/>
    <property type="project" value="UniProtKB-KW"/>
</dbReference>
<accession>A0A848N0V5</accession>
<keyword evidence="3" id="KW-0788">Thiol protease</keyword>
<evidence type="ECO:0000256" key="2">
    <source>
        <dbReference type="ARBA" id="ARBA00022801"/>
    </source>
</evidence>
<dbReference type="Pfam" id="PF04203">
    <property type="entry name" value="Sortase"/>
    <property type="match status" value="1"/>
</dbReference>
<feature type="active site" description="Proton donor/acceptor" evidence="4">
    <location>
        <position position="149"/>
    </location>
</feature>